<dbReference type="InterPro" id="IPR045851">
    <property type="entry name" value="AMP-bd_C_sf"/>
</dbReference>
<dbReference type="EMBL" id="JBHTLK010000185">
    <property type="protein sequence ID" value="MFD1150804.1"/>
    <property type="molecule type" value="Genomic_DNA"/>
</dbReference>
<sequence>MAESTAQPTRTGVSPWPEDAVARYVAAGYWQGRALGDCLAETARTAPDAVCLVDGDVRITYRELLARADAAAARMSAEHGLRADDRVVIQLPNCWEFVVLTVACLRLGAVPVWALPQHRKNEITGVVAHAEAKALVVPDELKGFDHQEMAREVTADVPVCEHVFVVGDDVRPGFTDARELLAEPDGEVAFDAPTPPGDAVVTLLLSGGTTGVPKLIPRTHDDLVYMMGAAAEICRFGPDTVFLAVLPVGHGFVNTGPGILGTLLVGGRVVIAPSPSPQVAFGLIERERVTATSAVPAIVHRWLDHRAADPSADLGSLRLVQVGAARLADSVAARIEPELGCALQQVFGMGEGLLCLTRLDDPPEVVQRSQGRPVSPADEVLIVGEDGEPVPEGEPGILLARGPYTIRGYYRSPELNARAFVGDGWYRTGDIVRRTPDGNLVVTGRDKDVINRGGEKINAEEIEDLAHRVPGVSQAAAVAMPDAELGETVCLYVVRAAGCRVTLDDVRSAMLAAGVAAFKVPQRLVAVDSLPTTNVGKLDKGALRADIQRRLDGERAPARPDAASHAA</sequence>
<dbReference type="SUPFAM" id="SSF56801">
    <property type="entry name" value="Acetyl-CoA synthetase-like"/>
    <property type="match status" value="1"/>
</dbReference>
<comment type="caution">
    <text evidence="3">The sequence shown here is derived from an EMBL/GenBank/DDBJ whole genome shotgun (WGS) entry which is preliminary data.</text>
</comment>
<feature type="domain" description="AMP-dependent synthetase/ligase" evidence="1">
    <location>
        <begin position="40"/>
        <end position="410"/>
    </location>
</feature>
<evidence type="ECO:0000313" key="4">
    <source>
        <dbReference type="Proteomes" id="UP001597168"/>
    </source>
</evidence>
<proteinExistence type="predicted"/>
<dbReference type="InterPro" id="IPR050237">
    <property type="entry name" value="ATP-dep_AMP-bd_enzyme"/>
</dbReference>
<feature type="domain" description="AMP-binding enzyme C-terminal" evidence="2">
    <location>
        <begin position="461"/>
        <end position="537"/>
    </location>
</feature>
<dbReference type="Gene3D" id="3.40.50.980">
    <property type="match status" value="2"/>
</dbReference>
<dbReference type="Pfam" id="PF13193">
    <property type="entry name" value="AMP-binding_C"/>
    <property type="match status" value="1"/>
</dbReference>
<organism evidence="3 4">
    <name type="scientific">Saccharothrix hoggarensis</name>
    <dbReference type="NCBI Taxonomy" id="913853"/>
    <lineage>
        <taxon>Bacteria</taxon>
        <taxon>Bacillati</taxon>
        <taxon>Actinomycetota</taxon>
        <taxon>Actinomycetes</taxon>
        <taxon>Pseudonocardiales</taxon>
        <taxon>Pseudonocardiaceae</taxon>
        <taxon>Saccharothrix</taxon>
    </lineage>
</organism>
<dbReference type="InterPro" id="IPR020845">
    <property type="entry name" value="AMP-binding_CS"/>
</dbReference>
<dbReference type="Proteomes" id="UP001597168">
    <property type="component" value="Unassembled WGS sequence"/>
</dbReference>
<keyword evidence="4" id="KW-1185">Reference proteome</keyword>
<dbReference type="InterPro" id="IPR025110">
    <property type="entry name" value="AMP-bd_C"/>
</dbReference>
<gene>
    <name evidence="3" type="ORF">ACFQ3T_27060</name>
</gene>
<evidence type="ECO:0000313" key="3">
    <source>
        <dbReference type="EMBL" id="MFD1150804.1"/>
    </source>
</evidence>
<dbReference type="InterPro" id="IPR000873">
    <property type="entry name" value="AMP-dep_synth/lig_dom"/>
</dbReference>
<dbReference type="Gene3D" id="2.30.38.10">
    <property type="entry name" value="Luciferase, Domain 3"/>
    <property type="match status" value="1"/>
</dbReference>
<dbReference type="PROSITE" id="PS00455">
    <property type="entry name" value="AMP_BINDING"/>
    <property type="match status" value="1"/>
</dbReference>
<protein>
    <submittedName>
        <fullName evidence="3">(2,3-dihydroxybenzoyl)adenylate synthase</fullName>
    </submittedName>
</protein>
<reference evidence="4" key="1">
    <citation type="journal article" date="2019" name="Int. J. Syst. Evol. Microbiol.">
        <title>The Global Catalogue of Microorganisms (GCM) 10K type strain sequencing project: providing services to taxonomists for standard genome sequencing and annotation.</title>
        <authorList>
            <consortium name="The Broad Institute Genomics Platform"/>
            <consortium name="The Broad Institute Genome Sequencing Center for Infectious Disease"/>
            <person name="Wu L."/>
            <person name="Ma J."/>
        </authorList>
    </citation>
    <scope>NUCLEOTIDE SEQUENCE [LARGE SCALE GENOMIC DNA]</scope>
    <source>
        <strain evidence="4">CCUG 60214</strain>
    </source>
</reference>
<dbReference type="Pfam" id="PF00501">
    <property type="entry name" value="AMP-binding"/>
    <property type="match status" value="1"/>
</dbReference>
<name>A0ABW3R183_9PSEU</name>
<dbReference type="RefSeq" id="WP_380727223.1">
    <property type="nucleotide sequence ID" value="NZ_JBHTLK010000185.1"/>
</dbReference>
<dbReference type="PANTHER" id="PTHR43767">
    <property type="entry name" value="LONG-CHAIN-FATTY-ACID--COA LIGASE"/>
    <property type="match status" value="1"/>
</dbReference>
<accession>A0ABW3R183</accession>
<dbReference type="Gene3D" id="3.30.300.30">
    <property type="match status" value="1"/>
</dbReference>
<dbReference type="PANTHER" id="PTHR43767:SF1">
    <property type="entry name" value="NONRIBOSOMAL PEPTIDE SYNTHASE PES1 (EUROFUNG)-RELATED"/>
    <property type="match status" value="1"/>
</dbReference>
<evidence type="ECO:0000259" key="1">
    <source>
        <dbReference type="Pfam" id="PF00501"/>
    </source>
</evidence>
<evidence type="ECO:0000259" key="2">
    <source>
        <dbReference type="Pfam" id="PF13193"/>
    </source>
</evidence>